<evidence type="ECO:0000256" key="1">
    <source>
        <dbReference type="SAM" id="MobiDB-lite"/>
    </source>
</evidence>
<feature type="region of interest" description="Disordered" evidence="1">
    <location>
        <begin position="185"/>
        <end position="210"/>
    </location>
</feature>
<comment type="caution">
    <text evidence="4">The sequence shown here is derived from an EMBL/GenBank/DDBJ whole genome shotgun (WGS) entry which is preliminary data.</text>
</comment>
<dbReference type="RefSeq" id="XP_038810203.1">
    <property type="nucleotide sequence ID" value="XM_038953102.1"/>
</dbReference>
<dbReference type="GeneID" id="62232254"/>
<feature type="transmembrane region" description="Helical" evidence="2">
    <location>
        <begin position="214"/>
        <end position="238"/>
    </location>
</feature>
<keyword evidence="2" id="KW-1133">Transmembrane helix</keyword>
<evidence type="ECO:0000313" key="5">
    <source>
        <dbReference type="Proteomes" id="UP000783213"/>
    </source>
</evidence>
<evidence type="ECO:0000256" key="2">
    <source>
        <dbReference type="SAM" id="Phobius"/>
    </source>
</evidence>
<reference evidence="4 5" key="1">
    <citation type="journal article" date="2020" name="Genome Biol. Evol.">
        <title>Comparative genomics of Sclerotiniaceae.</title>
        <authorList>
            <person name="Valero Jimenez C.A."/>
            <person name="Steentjes M."/>
            <person name="Scholten O.E."/>
            <person name="Van Kan J.A.L."/>
        </authorList>
    </citation>
    <scope>NUCLEOTIDE SEQUENCE [LARGE SCALE GENOMIC DNA]</scope>
    <source>
        <strain evidence="4 5">B1</strain>
    </source>
</reference>
<keyword evidence="5" id="KW-1185">Reference proteome</keyword>
<gene>
    <name evidence="4" type="ORF">EAE98_005480</name>
</gene>
<evidence type="ECO:0008006" key="6">
    <source>
        <dbReference type="Google" id="ProtNLM"/>
    </source>
</evidence>
<keyword evidence="2" id="KW-0472">Membrane</keyword>
<feature type="chain" id="PRO_5047008930" description="Mid2 domain-containing protein" evidence="3">
    <location>
        <begin position="17"/>
        <end position="320"/>
    </location>
</feature>
<dbReference type="Proteomes" id="UP000783213">
    <property type="component" value="Unassembled WGS sequence"/>
</dbReference>
<sequence length="320" mass="33831">MMILFILFLFLIQSEAITIPESPLPTPASSLPVQLRARQTTSFGTLCGYSNGDIEIPRTAEPGYACRENTIDNLWGFCPNTIAEATNCDFVGYCVDDGTCSDGCGRSSLTQIHCTNAMPYCSTALLVSEEQTYTYLTCATSPTTNFYLANPTSSSVSTVSSASGSQLPTTQYYSTIVVATSSSAPGTQSTSAQSTSAQSTSAQSTSAKASPNNVGAIVGGVLGGLALIFLIVIALIFLKRYKPSNSLKGEKDINGESIAFTGPVADNSGLHELYDYRKEARELDSTTSAMKENSDLKSGVLNGNETTRRNTAAVELDIAP</sequence>
<keyword evidence="3" id="KW-0732">Signal</keyword>
<evidence type="ECO:0000256" key="3">
    <source>
        <dbReference type="SAM" id="SignalP"/>
    </source>
</evidence>
<accession>A0ABQ7ILW1</accession>
<protein>
    <recommendedName>
        <fullName evidence="6">Mid2 domain-containing protein</fullName>
    </recommendedName>
</protein>
<keyword evidence="2" id="KW-0812">Transmembrane</keyword>
<organism evidence="4 5">
    <name type="scientific">Botrytis deweyae</name>
    <dbReference type="NCBI Taxonomy" id="2478750"/>
    <lineage>
        <taxon>Eukaryota</taxon>
        <taxon>Fungi</taxon>
        <taxon>Dikarya</taxon>
        <taxon>Ascomycota</taxon>
        <taxon>Pezizomycotina</taxon>
        <taxon>Leotiomycetes</taxon>
        <taxon>Helotiales</taxon>
        <taxon>Sclerotiniaceae</taxon>
        <taxon>Botrytis</taxon>
    </lineage>
</organism>
<feature type="signal peptide" evidence="3">
    <location>
        <begin position="1"/>
        <end position="16"/>
    </location>
</feature>
<dbReference type="EMBL" id="RCSX01000011">
    <property type="protein sequence ID" value="KAF7928424.1"/>
    <property type="molecule type" value="Genomic_DNA"/>
</dbReference>
<proteinExistence type="predicted"/>
<feature type="region of interest" description="Disordered" evidence="1">
    <location>
        <begin position="284"/>
        <end position="304"/>
    </location>
</feature>
<name>A0ABQ7ILW1_9HELO</name>
<evidence type="ECO:0000313" key="4">
    <source>
        <dbReference type="EMBL" id="KAF7928424.1"/>
    </source>
</evidence>